<feature type="transmembrane region" description="Helical" evidence="1">
    <location>
        <begin position="138"/>
        <end position="155"/>
    </location>
</feature>
<protein>
    <submittedName>
        <fullName evidence="2">Oligosaccharide repeat unit polymerase</fullName>
    </submittedName>
</protein>
<dbReference type="RefSeq" id="WP_163914152.1">
    <property type="nucleotide sequence ID" value="NZ_JAAGWD010000003.1"/>
</dbReference>
<dbReference type="EMBL" id="JAAGWD010000003">
    <property type="protein sequence ID" value="NEM97604.1"/>
    <property type="molecule type" value="Genomic_DNA"/>
</dbReference>
<keyword evidence="3" id="KW-1185">Reference proteome</keyword>
<organism evidence="2 3">
    <name type="scientific">Pontibacter burrus</name>
    <dbReference type="NCBI Taxonomy" id="2704466"/>
    <lineage>
        <taxon>Bacteria</taxon>
        <taxon>Pseudomonadati</taxon>
        <taxon>Bacteroidota</taxon>
        <taxon>Cytophagia</taxon>
        <taxon>Cytophagales</taxon>
        <taxon>Hymenobacteraceae</taxon>
        <taxon>Pontibacter</taxon>
    </lineage>
</organism>
<feature type="transmembrane region" description="Helical" evidence="1">
    <location>
        <begin position="101"/>
        <end position="126"/>
    </location>
</feature>
<feature type="transmembrane region" description="Helical" evidence="1">
    <location>
        <begin position="161"/>
        <end position="176"/>
    </location>
</feature>
<evidence type="ECO:0000313" key="3">
    <source>
        <dbReference type="Proteomes" id="UP000474777"/>
    </source>
</evidence>
<gene>
    <name evidence="2" type="ORF">GXP69_07850</name>
</gene>
<evidence type="ECO:0000256" key="1">
    <source>
        <dbReference type="SAM" id="Phobius"/>
    </source>
</evidence>
<proteinExistence type="predicted"/>
<comment type="caution">
    <text evidence="2">The sequence shown here is derived from an EMBL/GenBank/DDBJ whole genome shotgun (WGS) entry which is preliminary data.</text>
</comment>
<name>A0A6B3LVY0_9BACT</name>
<reference evidence="2 3" key="1">
    <citation type="submission" date="2020-02" db="EMBL/GenBank/DDBJ databases">
        <authorList>
            <person name="Kim M.K."/>
        </authorList>
    </citation>
    <scope>NUCLEOTIDE SEQUENCE [LARGE SCALE GENOMIC DNA]</scope>
    <source>
        <strain evidence="2 3">BT327</strain>
    </source>
</reference>
<evidence type="ECO:0000313" key="2">
    <source>
        <dbReference type="EMBL" id="NEM97604.1"/>
    </source>
</evidence>
<feature type="transmembrane region" description="Helical" evidence="1">
    <location>
        <begin position="62"/>
        <end position="81"/>
    </location>
</feature>
<keyword evidence="1" id="KW-1133">Transmembrane helix</keyword>
<dbReference type="AlphaFoldDB" id="A0A6B3LVY0"/>
<dbReference type="Proteomes" id="UP000474777">
    <property type="component" value="Unassembled WGS sequence"/>
</dbReference>
<feature type="transmembrane region" description="Helical" evidence="1">
    <location>
        <begin position="341"/>
        <end position="360"/>
    </location>
</feature>
<feature type="transmembrane region" description="Helical" evidence="1">
    <location>
        <begin position="22"/>
        <end position="42"/>
    </location>
</feature>
<sequence>MKVIKLVNQREALQFSIQSNNIIGFISLAFVISVSSYILGILNKGYLLRIKVRKGAPNIKNINILIFRALCLLIMIVKYLIAPKGSILNASYSEIRTTSLAANSSGLATLDFFISCLILVLAIDCFSEINKSKRIEKSIWLLILIMVVVFLLEFFKGERTSIGLVFALAFLYISFKGPNQFNLRFKKISLPLIAVIFGAFTLSYIRENASSQQIDYANIEENNFNFYKVGTWTGALYSTIGLADSYHDNKENFSLKYGETYISYIPSMLPEIFSKNLGIERAIDTREGNPARWFEGEYTQGGVSIIVPAFMNFGVVGLILIPYSFAIFVRNTEEKYLMTKSFNSALLYGVVTVFILRWYWYGDIYIIRGLMIYFIILAITKIKLK</sequence>
<feature type="transmembrane region" description="Helical" evidence="1">
    <location>
        <begin position="305"/>
        <end position="329"/>
    </location>
</feature>
<feature type="transmembrane region" description="Helical" evidence="1">
    <location>
        <begin position="188"/>
        <end position="205"/>
    </location>
</feature>
<keyword evidence="1" id="KW-0812">Transmembrane</keyword>
<feature type="transmembrane region" description="Helical" evidence="1">
    <location>
        <begin position="366"/>
        <end position="384"/>
    </location>
</feature>
<accession>A0A6B3LVY0</accession>
<dbReference type="NCBIfam" id="TIGR04370">
    <property type="entry name" value="glyco_rpt_poly"/>
    <property type="match status" value="1"/>
</dbReference>
<keyword evidence="1" id="KW-0472">Membrane</keyword>